<evidence type="ECO:0000313" key="2">
    <source>
        <dbReference type="Proteomes" id="UP000187406"/>
    </source>
</evidence>
<sequence length="99" mass="11836">MPPFFDGNNFNEWKIKMTSFIQCIDYDLWDVVVSDPKLPKSKVRYDENDRELLRLNAKVKHIIYYSLSYNIFESISLCSSANKIWNKLMSHGDRRIKKQ</sequence>
<dbReference type="OrthoDB" id="7478066at2759"/>
<organism evidence="1 2">
    <name type="scientific">Cephalotus follicularis</name>
    <name type="common">Albany pitcher plant</name>
    <dbReference type="NCBI Taxonomy" id="3775"/>
    <lineage>
        <taxon>Eukaryota</taxon>
        <taxon>Viridiplantae</taxon>
        <taxon>Streptophyta</taxon>
        <taxon>Embryophyta</taxon>
        <taxon>Tracheophyta</taxon>
        <taxon>Spermatophyta</taxon>
        <taxon>Magnoliopsida</taxon>
        <taxon>eudicotyledons</taxon>
        <taxon>Gunneridae</taxon>
        <taxon>Pentapetalae</taxon>
        <taxon>rosids</taxon>
        <taxon>fabids</taxon>
        <taxon>Oxalidales</taxon>
        <taxon>Cephalotaceae</taxon>
        <taxon>Cephalotus</taxon>
    </lineage>
</organism>
<gene>
    <name evidence="1" type="ORF">CFOL_v3_31212</name>
</gene>
<name>A0A1Q3D5K1_CEPFO</name>
<protein>
    <submittedName>
        <fullName evidence="1">DUF4219 domain-containing protein</fullName>
    </submittedName>
</protein>
<evidence type="ECO:0000313" key="1">
    <source>
        <dbReference type="EMBL" id="GAV87786.1"/>
    </source>
</evidence>
<comment type="caution">
    <text evidence="1">The sequence shown here is derived from an EMBL/GenBank/DDBJ whole genome shotgun (WGS) entry which is preliminary data.</text>
</comment>
<dbReference type="AlphaFoldDB" id="A0A1Q3D5K1"/>
<accession>A0A1Q3D5K1</accession>
<reference evidence="2" key="1">
    <citation type="submission" date="2016-04" db="EMBL/GenBank/DDBJ databases">
        <title>Cephalotus genome sequencing.</title>
        <authorList>
            <person name="Fukushima K."/>
            <person name="Hasebe M."/>
            <person name="Fang X."/>
        </authorList>
    </citation>
    <scope>NUCLEOTIDE SEQUENCE [LARGE SCALE GENOMIC DNA]</scope>
    <source>
        <strain evidence="2">cv. St1</strain>
    </source>
</reference>
<dbReference type="Pfam" id="PF14223">
    <property type="entry name" value="Retrotran_gag_2"/>
    <property type="match status" value="1"/>
</dbReference>
<proteinExistence type="predicted"/>
<keyword evidence="2" id="KW-1185">Reference proteome</keyword>
<dbReference type="EMBL" id="BDDD01004511">
    <property type="protein sequence ID" value="GAV87786.1"/>
    <property type="molecule type" value="Genomic_DNA"/>
</dbReference>
<dbReference type="Proteomes" id="UP000187406">
    <property type="component" value="Unassembled WGS sequence"/>
</dbReference>
<dbReference type="InParanoid" id="A0A1Q3D5K1"/>